<dbReference type="CDD" id="cd00085">
    <property type="entry name" value="HNHc"/>
    <property type="match status" value="1"/>
</dbReference>
<dbReference type="AlphaFoldDB" id="A0A6L9EPC3"/>
<proteinExistence type="predicted"/>
<name>A0A6L9EPC3_CLOBU</name>
<feature type="domain" description="HNH nuclease" evidence="1">
    <location>
        <begin position="78"/>
        <end position="129"/>
    </location>
</feature>
<dbReference type="GO" id="GO:0004519">
    <property type="term" value="F:endonuclease activity"/>
    <property type="evidence" value="ECO:0007669"/>
    <property type="project" value="UniProtKB-KW"/>
</dbReference>
<dbReference type="EMBL" id="WOFV02000032">
    <property type="protein sequence ID" value="NAS18369.1"/>
    <property type="molecule type" value="Genomic_DNA"/>
</dbReference>
<keyword evidence="2" id="KW-0378">Hydrolase</keyword>
<reference evidence="2 3" key="1">
    <citation type="submission" date="2020-01" db="EMBL/GenBank/DDBJ databases">
        <title>Genome sequence of a 1,3-propanediol producer, Clostridium butyricum S3.</title>
        <authorList>
            <person name="Zhou J."/>
        </authorList>
    </citation>
    <scope>NUCLEOTIDE SEQUENCE [LARGE SCALE GENOMIC DNA]</scope>
    <source>
        <strain evidence="2 3">S3</strain>
    </source>
</reference>
<dbReference type="SMART" id="SM00507">
    <property type="entry name" value="HNHc"/>
    <property type="match status" value="1"/>
</dbReference>
<keyword evidence="2" id="KW-0540">Nuclease</keyword>
<comment type="caution">
    <text evidence="2">The sequence shown here is derived from an EMBL/GenBank/DDBJ whole genome shotgun (WGS) entry which is preliminary data.</text>
</comment>
<dbReference type="InterPro" id="IPR003615">
    <property type="entry name" value="HNH_nuc"/>
</dbReference>
<dbReference type="Proteomes" id="UP000474042">
    <property type="component" value="Unassembled WGS sequence"/>
</dbReference>
<dbReference type="GO" id="GO:0008270">
    <property type="term" value="F:zinc ion binding"/>
    <property type="evidence" value="ECO:0007669"/>
    <property type="project" value="InterPro"/>
</dbReference>
<organism evidence="2 3">
    <name type="scientific">Clostridium butyricum</name>
    <dbReference type="NCBI Taxonomy" id="1492"/>
    <lineage>
        <taxon>Bacteria</taxon>
        <taxon>Bacillati</taxon>
        <taxon>Bacillota</taxon>
        <taxon>Clostridia</taxon>
        <taxon>Eubacteriales</taxon>
        <taxon>Clostridiaceae</taxon>
        <taxon>Clostridium</taxon>
    </lineage>
</organism>
<accession>A0A6L9EPC3</accession>
<dbReference type="GO" id="GO:0003676">
    <property type="term" value="F:nucleic acid binding"/>
    <property type="evidence" value="ECO:0007669"/>
    <property type="project" value="InterPro"/>
</dbReference>
<sequence>MRLYGNYNGKVRTVCNVSVFPIYGCKTKPPMNFSQEICNYTEQGRIAIHSKLRGYSYLIKYLLETVNNSKSAEFNDNRISLIVGQKGKCYITGLDLETDNMECHHKMLKSKGGSDKYENLVWLCGEAHKLVHAIEQDVIKKYLGLLSLDKKGLKRVNSLRMLVGNSVI</sequence>
<evidence type="ECO:0000259" key="1">
    <source>
        <dbReference type="SMART" id="SM00507"/>
    </source>
</evidence>
<dbReference type="Gene3D" id="1.10.30.50">
    <property type="match status" value="1"/>
</dbReference>
<dbReference type="InterPro" id="IPR002711">
    <property type="entry name" value="HNH"/>
</dbReference>
<keyword evidence="2" id="KW-0255">Endonuclease</keyword>
<gene>
    <name evidence="2" type="ORF">GND98_010940</name>
</gene>
<dbReference type="Pfam" id="PF01844">
    <property type="entry name" value="HNH"/>
    <property type="match status" value="1"/>
</dbReference>
<protein>
    <submittedName>
        <fullName evidence="2">HNH endonuclease</fullName>
    </submittedName>
</protein>
<evidence type="ECO:0000313" key="3">
    <source>
        <dbReference type="Proteomes" id="UP000474042"/>
    </source>
</evidence>
<evidence type="ECO:0000313" key="2">
    <source>
        <dbReference type="EMBL" id="NAS18369.1"/>
    </source>
</evidence>